<evidence type="ECO:0000313" key="7">
    <source>
        <dbReference type="EMBL" id="WQB71168.1"/>
    </source>
</evidence>
<feature type="transmembrane region" description="Helical" evidence="6">
    <location>
        <begin position="36"/>
        <end position="57"/>
    </location>
</feature>
<dbReference type="PANTHER" id="PTHR32196">
    <property type="entry name" value="ABC TRANSPORTER PERMEASE PROTEIN YPHD-RELATED-RELATED"/>
    <property type="match status" value="1"/>
</dbReference>
<sequence length="353" mass="36722">MSSSRTLADAVPPVPDLPESRGARRLAGLWERNQTLVPTLAALVLLFGMLIYAEIAYGRVFHAGTMSSLLISFAPTIILAVGMTIVIVSGGIDLSVGAVVAFSSVAGVMVMNIGVDGWASMALMILSGATFGALAGVMVQYFNVQPFIATLAMMFLARGLASILSTTPVQAPEGSPIHLLATDWKILDGPRVNDFTVTPGLIIAVLVVLGGMFYLHRSRSGRTVYAIGGNESSAALMGLPVARTRVGIYIISGALAGLAAIVYTAEVGGKAQNVTGIGWELDAIAAVVIGGTLLTGGYGYILGSVVGVFVIAAMRLIITKDGTINPEYLTIITGGVLLVFVLLQRALTRRRAS</sequence>
<feature type="transmembrane region" description="Helical" evidence="6">
    <location>
        <begin position="69"/>
        <end position="88"/>
    </location>
</feature>
<feature type="transmembrane region" description="Helical" evidence="6">
    <location>
        <begin position="122"/>
        <end position="142"/>
    </location>
</feature>
<comment type="subcellular location">
    <subcellularLocation>
        <location evidence="1">Cell membrane</location>
        <topology evidence="1">Multi-pass membrane protein</topology>
    </subcellularLocation>
</comment>
<gene>
    <name evidence="7" type="ORF">T9R20_04150</name>
</gene>
<keyword evidence="8" id="KW-1185">Reference proteome</keyword>
<reference evidence="7 8" key="1">
    <citation type="submission" date="2023-06" db="EMBL/GenBank/DDBJ databases">
        <title>Rock-solubilizing bacteria, Microbacterium invictum, promotes re-establishment of vegetation in rocky wasteland by accelerating rock bio-weathering and reshaping soil bacterial community.</title>
        <authorList>
            <person name="Liu C."/>
        </authorList>
    </citation>
    <scope>NUCLEOTIDE SEQUENCE [LARGE SCALE GENOMIC DNA]</scope>
    <source>
        <strain evidence="7 8">X-18</strain>
    </source>
</reference>
<feature type="transmembrane region" description="Helical" evidence="6">
    <location>
        <begin position="94"/>
        <end position="115"/>
    </location>
</feature>
<feature type="transmembrane region" description="Helical" evidence="6">
    <location>
        <begin position="283"/>
        <end position="316"/>
    </location>
</feature>
<evidence type="ECO:0000256" key="3">
    <source>
        <dbReference type="ARBA" id="ARBA00022692"/>
    </source>
</evidence>
<name>A0ABZ0VC21_9MICO</name>
<keyword evidence="4 6" id="KW-1133">Transmembrane helix</keyword>
<protein>
    <submittedName>
        <fullName evidence="7">Sugar ABC transporter permease</fullName>
    </submittedName>
</protein>
<keyword evidence="2" id="KW-1003">Cell membrane</keyword>
<dbReference type="Proteomes" id="UP001324533">
    <property type="component" value="Chromosome"/>
</dbReference>
<evidence type="ECO:0000256" key="6">
    <source>
        <dbReference type="SAM" id="Phobius"/>
    </source>
</evidence>
<feature type="transmembrane region" description="Helical" evidence="6">
    <location>
        <begin position="246"/>
        <end position="263"/>
    </location>
</feature>
<evidence type="ECO:0000313" key="8">
    <source>
        <dbReference type="Proteomes" id="UP001324533"/>
    </source>
</evidence>
<dbReference type="CDD" id="cd06579">
    <property type="entry name" value="TM_PBP1_transp_AraH_like"/>
    <property type="match status" value="1"/>
</dbReference>
<feature type="transmembrane region" description="Helical" evidence="6">
    <location>
        <begin position="195"/>
        <end position="215"/>
    </location>
</feature>
<evidence type="ECO:0000256" key="5">
    <source>
        <dbReference type="ARBA" id="ARBA00023136"/>
    </source>
</evidence>
<evidence type="ECO:0000256" key="2">
    <source>
        <dbReference type="ARBA" id="ARBA00022475"/>
    </source>
</evidence>
<accession>A0ABZ0VC21</accession>
<organism evidence="7 8">
    <name type="scientific">Microbacterium invictum</name>
    <dbReference type="NCBI Taxonomy" id="515415"/>
    <lineage>
        <taxon>Bacteria</taxon>
        <taxon>Bacillati</taxon>
        <taxon>Actinomycetota</taxon>
        <taxon>Actinomycetes</taxon>
        <taxon>Micrococcales</taxon>
        <taxon>Microbacteriaceae</taxon>
        <taxon>Microbacterium</taxon>
    </lineage>
</organism>
<keyword evidence="5 6" id="KW-0472">Membrane</keyword>
<keyword evidence="3 6" id="KW-0812">Transmembrane</keyword>
<dbReference type="RefSeq" id="WP_322411286.1">
    <property type="nucleotide sequence ID" value="NZ_CP139779.1"/>
</dbReference>
<dbReference type="InterPro" id="IPR001851">
    <property type="entry name" value="ABC_transp_permease"/>
</dbReference>
<evidence type="ECO:0000256" key="4">
    <source>
        <dbReference type="ARBA" id="ARBA00022989"/>
    </source>
</evidence>
<proteinExistence type="predicted"/>
<dbReference type="EMBL" id="CP139779">
    <property type="protein sequence ID" value="WQB71168.1"/>
    <property type="molecule type" value="Genomic_DNA"/>
</dbReference>
<dbReference type="PANTHER" id="PTHR32196:SF63">
    <property type="entry name" value="INNER MEMBRANE ABC TRANSPORTER PERMEASE PROTEIN YJFF"/>
    <property type="match status" value="1"/>
</dbReference>
<evidence type="ECO:0000256" key="1">
    <source>
        <dbReference type="ARBA" id="ARBA00004651"/>
    </source>
</evidence>
<feature type="transmembrane region" description="Helical" evidence="6">
    <location>
        <begin position="328"/>
        <end position="347"/>
    </location>
</feature>
<dbReference type="Pfam" id="PF02653">
    <property type="entry name" value="BPD_transp_2"/>
    <property type="match status" value="1"/>
</dbReference>